<dbReference type="AlphaFoldDB" id="A0A239TFZ2"/>
<accession>A0A239TFZ2</accession>
<gene>
    <name evidence="2" type="ORF">SPI02_01980</name>
</gene>
<dbReference type="Proteomes" id="UP000321736">
    <property type="component" value="Unassembled WGS sequence"/>
</dbReference>
<feature type="compositionally biased region" description="Basic and acidic residues" evidence="1">
    <location>
        <begin position="44"/>
        <end position="60"/>
    </location>
</feature>
<sequence length="174" mass="19238">MGKAFKRIAAVVVTALLVTGIAVSGVIAYQKYMKSDQASALKYYEKKNAKDKETDKDKSDKKKKVETKQDNEPAQEGTSQYQQDAGQSQQTQQRSYYVAPKQEPVQRVQTTREAPKETEKPKAAPVQPTQNQAQPKQSQQPAQPQQNQTQNNTPAQKAQPAPQKPAENSNSGGH</sequence>
<name>A0A239TFZ2_9STAP</name>
<feature type="compositionally biased region" description="Low complexity" evidence="1">
    <location>
        <begin position="79"/>
        <end position="97"/>
    </location>
</feature>
<keyword evidence="3" id="KW-1185">Reference proteome</keyword>
<feature type="compositionally biased region" description="Low complexity" evidence="1">
    <location>
        <begin position="127"/>
        <end position="166"/>
    </location>
</feature>
<evidence type="ECO:0000313" key="3">
    <source>
        <dbReference type="Proteomes" id="UP000321736"/>
    </source>
</evidence>
<comment type="caution">
    <text evidence="2">The sequence shown here is derived from an EMBL/GenBank/DDBJ whole genome shotgun (WGS) entry which is preliminary data.</text>
</comment>
<reference evidence="2 3" key="1">
    <citation type="submission" date="2019-07" db="EMBL/GenBank/DDBJ databases">
        <title>Whole genome shotgun sequence of Staphylococcus piscifermentans NBRC 109625.</title>
        <authorList>
            <person name="Hosoyama A."/>
            <person name="Uohara A."/>
            <person name="Ohji S."/>
            <person name="Ichikawa N."/>
        </authorList>
    </citation>
    <scope>NUCLEOTIDE SEQUENCE [LARGE SCALE GENOMIC DNA]</scope>
    <source>
        <strain evidence="2 3">NBRC 109625</strain>
    </source>
</reference>
<protein>
    <recommendedName>
        <fullName evidence="4">DUF4887 domain-containing protein</fullName>
    </recommendedName>
</protein>
<proteinExistence type="predicted"/>
<evidence type="ECO:0008006" key="4">
    <source>
        <dbReference type="Google" id="ProtNLM"/>
    </source>
</evidence>
<dbReference type="RefSeq" id="WP_095102834.1">
    <property type="nucleotide sequence ID" value="NZ_BKAR01000002.1"/>
</dbReference>
<organism evidence="2 3">
    <name type="scientific">Staphylococcus piscifermentans</name>
    <dbReference type="NCBI Taxonomy" id="70258"/>
    <lineage>
        <taxon>Bacteria</taxon>
        <taxon>Bacillati</taxon>
        <taxon>Bacillota</taxon>
        <taxon>Bacilli</taxon>
        <taxon>Bacillales</taxon>
        <taxon>Staphylococcaceae</taxon>
        <taxon>Staphylococcus</taxon>
    </lineage>
</organism>
<feature type="compositionally biased region" description="Basic and acidic residues" evidence="1">
    <location>
        <begin position="113"/>
        <end position="122"/>
    </location>
</feature>
<feature type="region of interest" description="Disordered" evidence="1">
    <location>
        <begin position="44"/>
        <end position="174"/>
    </location>
</feature>
<evidence type="ECO:0000256" key="1">
    <source>
        <dbReference type="SAM" id="MobiDB-lite"/>
    </source>
</evidence>
<evidence type="ECO:0000313" key="2">
    <source>
        <dbReference type="EMBL" id="GEP83613.1"/>
    </source>
</evidence>
<dbReference type="EMBL" id="BKAR01000002">
    <property type="protein sequence ID" value="GEP83613.1"/>
    <property type="molecule type" value="Genomic_DNA"/>
</dbReference>